<evidence type="ECO:0000313" key="2">
    <source>
        <dbReference type="Proteomes" id="UP000186955"/>
    </source>
</evidence>
<accession>A0A1Q5UDA0</accession>
<reference evidence="1 2" key="1">
    <citation type="submission" date="2016-10" db="EMBL/GenBank/DDBJ databases">
        <title>Genome sequence of the ascomycete fungus Penicillium subrubescens.</title>
        <authorList>
            <person name="De Vries R.P."/>
            <person name="Peng M."/>
            <person name="Dilokpimol A."/>
            <person name="Hilden K."/>
            <person name="Makela M.R."/>
            <person name="Grigoriev I."/>
            <person name="Riley R."/>
            <person name="Granchi Z."/>
        </authorList>
    </citation>
    <scope>NUCLEOTIDE SEQUENCE [LARGE SCALE GENOMIC DNA]</scope>
    <source>
        <strain evidence="1 2">CBS 132785</strain>
    </source>
</reference>
<proteinExistence type="predicted"/>
<keyword evidence="2" id="KW-1185">Reference proteome</keyword>
<sequence length="66" mass="7153">MFGKPSGNAKWKFFGGFDRFVGSSTSASTLNTFVKIADRMGWSDAAVRAPGGFIYAYGIDGDDELY</sequence>
<dbReference type="Proteomes" id="UP000186955">
    <property type="component" value="Unassembled WGS sequence"/>
</dbReference>
<gene>
    <name evidence="1" type="ORF">PENSUB_4098</name>
</gene>
<protein>
    <submittedName>
        <fullName evidence="1">Uncharacterized protein</fullName>
    </submittedName>
</protein>
<dbReference type="EMBL" id="MNBE01000319">
    <property type="protein sequence ID" value="OKP10466.1"/>
    <property type="molecule type" value="Genomic_DNA"/>
</dbReference>
<comment type="caution">
    <text evidence="1">The sequence shown here is derived from an EMBL/GenBank/DDBJ whole genome shotgun (WGS) entry which is preliminary data.</text>
</comment>
<dbReference type="AlphaFoldDB" id="A0A1Q5UDA0"/>
<organism evidence="1 2">
    <name type="scientific">Penicillium subrubescens</name>
    <dbReference type="NCBI Taxonomy" id="1316194"/>
    <lineage>
        <taxon>Eukaryota</taxon>
        <taxon>Fungi</taxon>
        <taxon>Dikarya</taxon>
        <taxon>Ascomycota</taxon>
        <taxon>Pezizomycotina</taxon>
        <taxon>Eurotiomycetes</taxon>
        <taxon>Eurotiomycetidae</taxon>
        <taxon>Eurotiales</taxon>
        <taxon>Aspergillaceae</taxon>
        <taxon>Penicillium</taxon>
    </lineage>
</organism>
<evidence type="ECO:0000313" key="1">
    <source>
        <dbReference type="EMBL" id="OKP10466.1"/>
    </source>
</evidence>
<name>A0A1Q5UDA0_9EURO</name>